<protein>
    <recommendedName>
        <fullName evidence="4">DUF834 domain-containing protein</fullName>
    </recommendedName>
</protein>
<gene>
    <name evidence="2" type="ORF">E2562_038789</name>
</gene>
<evidence type="ECO:0000313" key="2">
    <source>
        <dbReference type="EMBL" id="KAF0894399.1"/>
    </source>
</evidence>
<evidence type="ECO:0000313" key="3">
    <source>
        <dbReference type="Proteomes" id="UP000479710"/>
    </source>
</evidence>
<feature type="region of interest" description="Disordered" evidence="1">
    <location>
        <begin position="1"/>
        <end position="33"/>
    </location>
</feature>
<dbReference type="EMBL" id="SPHZ02000011">
    <property type="protein sequence ID" value="KAF0894399.1"/>
    <property type="molecule type" value="Genomic_DNA"/>
</dbReference>
<name>A0A6G1C2E1_9ORYZ</name>
<evidence type="ECO:0008006" key="4">
    <source>
        <dbReference type="Google" id="ProtNLM"/>
    </source>
</evidence>
<sequence length="91" mass="9850">MSVGTVLLGSSGDRMRPRKRGREEQEKQGSGAAWPWRVVATEVVGLGGGGGDVHGTVLGHLTEQPTCEDREERDGIKEDEAIVRRSHGSQR</sequence>
<reference evidence="2 3" key="1">
    <citation type="submission" date="2019-11" db="EMBL/GenBank/DDBJ databases">
        <title>Whole genome sequence of Oryza granulata.</title>
        <authorList>
            <person name="Li W."/>
        </authorList>
    </citation>
    <scope>NUCLEOTIDE SEQUENCE [LARGE SCALE GENOMIC DNA]</scope>
    <source>
        <strain evidence="3">cv. Menghai</strain>
        <tissue evidence="2">Leaf</tissue>
    </source>
</reference>
<dbReference type="Proteomes" id="UP000479710">
    <property type="component" value="Unassembled WGS sequence"/>
</dbReference>
<feature type="compositionally biased region" description="Basic and acidic residues" evidence="1">
    <location>
        <begin position="67"/>
        <end position="83"/>
    </location>
</feature>
<organism evidence="2 3">
    <name type="scientific">Oryza meyeriana var. granulata</name>
    <dbReference type="NCBI Taxonomy" id="110450"/>
    <lineage>
        <taxon>Eukaryota</taxon>
        <taxon>Viridiplantae</taxon>
        <taxon>Streptophyta</taxon>
        <taxon>Embryophyta</taxon>
        <taxon>Tracheophyta</taxon>
        <taxon>Spermatophyta</taxon>
        <taxon>Magnoliopsida</taxon>
        <taxon>Liliopsida</taxon>
        <taxon>Poales</taxon>
        <taxon>Poaceae</taxon>
        <taxon>BOP clade</taxon>
        <taxon>Oryzoideae</taxon>
        <taxon>Oryzeae</taxon>
        <taxon>Oryzinae</taxon>
        <taxon>Oryza</taxon>
        <taxon>Oryza meyeriana</taxon>
    </lineage>
</organism>
<feature type="region of interest" description="Disordered" evidence="1">
    <location>
        <begin position="62"/>
        <end position="91"/>
    </location>
</feature>
<accession>A0A6G1C2E1</accession>
<evidence type="ECO:0000256" key="1">
    <source>
        <dbReference type="SAM" id="MobiDB-lite"/>
    </source>
</evidence>
<comment type="caution">
    <text evidence="2">The sequence shown here is derived from an EMBL/GenBank/DDBJ whole genome shotgun (WGS) entry which is preliminary data.</text>
</comment>
<proteinExistence type="predicted"/>
<dbReference type="AlphaFoldDB" id="A0A6G1C2E1"/>
<keyword evidence="3" id="KW-1185">Reference proteome</keyword>